<keyword evidence="2" id="KW-1185">Reference proteome</keyword>
<evidence type="ECO:0000313" key="1">
    <source>
        <dbReference type="EMBL" id="SLN51535.1"/>
    </source>
</evidence>
<dbReference type="EMBL" id="FWFV01000006">
    <property type="protein sequence ID" value="SLN51535.1"/>
    <property type="molecule type" value="Genomic_DNA"/>
</dbReference>
<sequence length="56" mass="6198">MDDVLIKCPVTGKPVKTGIVAEREGFEESVLEESTVPCPHCGQTHTWDKQDAWLAD</sequence>
<dbReference type="RefSeq" id="WP_175484630.1">
    <property type="nucleotide sequence ID" value="NZ_FOPF01000006.1"/>
</dbReference>
<name>A0A1Y5SZA3_9RHOB</name>
<gene>
    <name evidence="1" type="ORF">PAM7066_02353</name>
</gene>
<dbReference type="AlphaFoldDB" id="A0A1Y5SZA3"/>
<accession>A0A1Y5SZA3</accession>
<reference evidence="1 2" key="1">
    <citation type="submission" date="2017-03" db="EMBL/GenBank/DDBJ databases">
        <authorList>
            <person name="Afonso C.L."/>
            <person name="Miller P.J."/>
            <person name="Scott M.A."/>
            <person name="Spackman E."/>
            <person name="Goraichik I."/>
            <person name="Dimitrov K.M."/>
            <person name="Suarez D.L."/>
            <person name="Swayne D.E."/>
        </authorList>
    </citation>
    <scope>NUCLEOTIDE SEQUENCE [LARGE SCALE GENOMIC DNA]</scope>
    <source>
        <strain evidence="1 2">CECT 7066</strain>
    </source>
</reference>
<protein>
    <submittedName>
        <fullName evidence="1">Uncharacterized protein</fullName>
    </submittedName>
</protein>
<evidence type="ECO:0000313" key="2">
    <source>
        <dbReference type="Proteomes" id="UP000193870"/>
    </source>
</evidence>
<proteinExistence type="predicted"/>
<organism evidence="1 2">
    <name type="scientific">Palleronia marisminoris</name>
    <dbReference type="NCBI Taxonomy" id="315423"/>
    <lineage>
        <taxon>Bacteria</taxon>
        <taxon>Pseudomonadati</taxon>
        <taxon>Pseudomonadota</taxon>
        <taxon>Alphaproteobacteria</taxon>
        <taxon>Rhodobacterales</taxon>
        <taxon>Roseobacteraceae</taxon>
        <taxon>Palleronia</taxon>
    </lineage>
</organism>
<dbReference type="Proteomes" id="UP000193870">
    <property type="component" value="Unassembled WGS sequence"/>
</dbReference>